<keyword evidence="3" id="KW-0716">Sensory transduction</keyword>
<evidence type="ECO:0000256" key="2">
    <source>
        <dbReference type="ARBA" id="ARBA00022475"/>
    </source>
</evidence>
<keyword evidence="7 10" id="KW-0472">Membrane</keyword>
<feature type="transmembrane region" description="Helical" evidence="10">
    <location>
        <begin position="34"/>
        <end position="52"/>
    </location>
</feature>
<name>A0A5N4ANP9_PHOPY</name>
<evidence type="ECO:0000256" key="3">
    <source>
        <dbReference type="ARBA" id="ARBA00022606"/>
    </source>
</evidence>
<keyword evidence="2" id="KW-1003">Cell membrane</keyword>
<evidence type="ECO:0000256" key="7">
    <source>
        <dbReference type="ARBA" id="ARBA00023136"/>
    </source>
</evidence>
<keyword evidence="4 10" id="KW-0812">Transmembrane</keyword>
<evidence type="ECO:0000256" key="1">
    <source>
        <dbReference type="ARBA" id="ARBA00004651"/>
    </source>
</evidence>
<dbReference type="GO" id="GO:0007165">
    <property type="term" value="P:signal transduction"/>
    <property type="evidence" value="ECO:0007669"/>
    <property type="project" value="UniProtKB-KW"/>
</dbReference>
<dbReference type="PANTHER" id="PTHR21137:SF35">
    <property type="entry name" value="ODORANT RECEPTOR 19A-RELATED"/>
    <property type="match status" value="1"/>
</dbReference>
<keyword evidence="9" id="KW-0807">Transducer</keyword>
<evidence type="ECO:0000256" key="9">
    <source>
        <dbReference type="ARBA" id="ARBA00023224"/>
    </source>
</evidence>
<comment type="subcellular location">
    <subcellularLocation>
        <location evidence="1">Cell membrane</location>
        <topology evidence="1">Multi-pass membrane protein</topology>
    </subcellularLocation>
</comment>
<dbReference type="PANTHER" id="PTHR21137">
    <property type="entry name" value="ODORANT RECEPTOR"/>
    <property type="match status" value="1"/>
</dbReference>
<accession>A0A5N4ANP9</accession>
<keyword evidence="6 10" id="KW-1133">Transmembrane helix</keyword>
<proteinExistence type="predicted"/>
<organism evidence="11 12">
    <name type="scientific">Photinus pyralis</name>
    <name type="common">Common eastern firefly</name>
    <name type="synonym">Lampyris pyralis</name>
    <dbReference type="NCBI Taxonomy" id="7054"/>
    <lineage>
        <taxon>Eukaryota</taxon>
        <taxon>Metazoa</taxon>
        <taxon>Ecdysozoa</taxon>
        <taxon>Arthropoda</taxon>
        <taxon>Hexapoda</taxon>
        <taxon>Insecta</taxon>
        <taxon>Pterygota</taxon>
        <taxon>Neoptera</taxon>
        <taxon>Endopterygota</taxon>
        <taxon>Coleoptera</taxon>
        <taxon>Polyphaga</taxon>
        <taxon>Elateriformia</taxon>
        <taxon>Elateroidea</taxon>
        <taxon>Lampyridae</taxon>
        <taxon>Lampyrinae</taxon>
        <taxon>Photinus</taxon>
    </lineage>
</organism>
<dbReference type="Pfam" id="PF02949">
    <property type="entry name" value="7tm_6"/>
    <property type="match status" value="1"/>
</dbReference>
<feature type="transmembrane region" description="Helical" evidence="10">
    <location>
        <begin position="295"/>
        <end position="312"/>
    </location>
</feature>
<evidence type="ECO:0000256" key="10">
    <source>
        <dbReference type="SAM" id="Phobius"/>
    </source>
</evidence>
<evidence type="ECO:0008006" key="13">
    <source>
        <dbReference type="Google" id="ProtNLM"/>
    </source>
</evidence>
<reference evidence="11 12" key="1">
    <citation type="journal article" date="2018" name="Elife">
        <title>Firefly genomes illuminate parallel origins of bioluminescence in beetles.</title>
        <authorList>
            <person name="Fallon T.R."/>
            <person name="Lower S.E."/>
            <person name="Chang C.H."/>
            <person name="Bessho-Uehara M."/>
            <person name="Martin G.J."/>
            <person name="Bewick A.J."/>
            <person name="Behringer M."/>
            <person name="Debat H.J."/>
            <person name="Wong I."/>
            <person name="Day J.C."/>
            <person name="Suvorov A."/>
            <person name="Silva C.J."/>
            <person name="Stanger-Hall K.F."/>
            <person name="Hall D.W."/>
            <person name="Schmitz R.J."/>
            <person name="Nelson D.R."/>
            <person name="Lewis S.M."/>
            <person name="Shigenobu S."/>
            <person name="Bybee S.M."/>
            <person name="Larracuente A.M."/>
            <person name="Oba Y."/>
            <person name="Weng J.K."/>
        </authorList>
    </citation>
    <scope>NUCLEOTIDE SEQUENCE [LARGE SCALE GENOMIC DNA]</scope>
    <source>
        <strain evidence="11">1611_PpyrPB1</strain>
        <tissue evidence="11">Whole body</tissue>
    </source>
</reference>
<dbReference type="Proteomes" id="UP000327044">
    <property type="component" value="Unassembled WGS sequence"/>
</dbReference>
<gene>
    <name evidence="11" type="ORF">PPYR_06837</name>
</gene>
<keyword evidence="12" id="KW-1185">Reference proteome</keyword>
<feature type="transmembrane region" description="Helical" evidence="10">
    <location>
        <begin position="118"/>
        <end position="138"/>
    </location>
</feature>
<protein>
    <recommendedName>
        <fullName evidence="13">Odorant receptor</fullName>
    </recommendedName>
</protein>
<feature type="transmembrane region" description="Helical" evidence="10">
    <location>
        <begin position="158"/>
        <end position="180"/>
    </location>
</feature>
<evidence type="ECO:0000313" key="11">
    <source>
        <dbReference type="EMBL" id="KAB0798957.1"/>
    </source>
</evidence>
<dbReference type="InterPro" id="IPR004117">
    <property type="entry name" value="7tm6_olfct_rcpt"/>
</dbReference>
<keyword evidence="8" id="KW-0675">Receptor</keyword>
<dbReference type="EMBL" id="VVIM01000005">
    <property type="protein sequence ID" value="KAB0798957.1"/>
    <property type="molecule type" value="Genomic_DNA"/>
</dbReference>
<evidence type="ECO:0000313" key="12">
    <source>
        <dbReference type="Proteomes" id="UP000327044"/>
    </source>
</evidence>
<dbReference type="GO" id="GO:0005549">
    <property type="term" value="F:odorant binding"/>
    <property type="evidence" value="ECO:0007669"/>
    <property type="project" value="InterPro"/>
</dbReference>
<evidence type="ECO:0000256" key="5">
    <source>
        <dbReference type="ARBA" id="ARBA00022725"/>
    </source>
</evidence>
<dbReference type="AlphaFoldDB" id="A0A5N4ANP9"/>
<evidence type="ECO:0000256" key="8">
    <source>
        <dbReference type="ARBA" id="ARBA00023170"/>
    </source>
</evidence>
<dbReference type="GO" id="GO:0005886">
    <property type="term" value="C:plasma membrane"/>
    <property type="evidence" value="ECO:0007669"/>
    <property type="project" value="UniProtKB-SubCell"/>
</dbReference>
<comment type="caution">
    <text evidence="11">The sequence shown here is derived from an EMBL/GenBank/DDBJ whole genome shotgun (WGS) entry which is preliminary data.</text>
</comment>
<keyword evidence="5" id="KW-0552">Olfaction</keyword>
<evidence type="ECO:0000256" key="6">
    <source>
        <dbReference type="ARBA" id="ARBA00022989"/>
    </source>
</evidence>
<dbReference type="GO" id="GO:0004984">
    <property type="term" value="F:olfactory receptor activity"/>
    <property type="evidence" value="ECO:0007669"/>
    <property type="project" value="InterPro"/>
</dbReference>
<dbReference type="InParanoid" id="A0A5N4ANP9"/>
<sequence length="516" mass="59587">MANNGQTRYFEGLRRYARLSGLILTKEVNHRVSITSYTFLLGVYAYCALYFARKWSLDNDIKDLIYAAGIANCAPRSTIMRIYRSKLADLLVSLEKSAHNAYRATDLSREIEKRTSKVGYIIFPLVAICLTVTILPWYLQHSHETLPFGTMPGWALNYSFTGCLVLQLTVIAFLCFEYVVMDTIKLSIMIQLKLHFKYLKLNVQELIANAKEEFCMENRLERWLICQRDIPFVYFQKQLKKVVEHYNFIVEVASETELIFNKCVLASFINMSFFACLAMLRISNMQQFGTEHLQLLYYIIGPLALFFVDCYFTQEVITENEAFAYSFYEIDFIETNLAFQTCLVLCIARAQRSVSFTIGKFAPLTMVAAVTNNREGAHGEGNVDRNDGNLKVEENGKYQQPHQAENQYQPMKWVLVHRPKNKRVNGSSVILKNKEQTDVTSDKKRKAKIIARGVTQRPGIDCNEAYAQVAPEHLKEMLRRIIATEPSNSEISKEAKEMLKELYGFHQCGRSWYERH</sequence>
<evidence type="ECO:0000256" key="4">
    <source>
        <dbReference type="ARBA" id="ARBA00022692"/>
    </source>
</evidence>